<reference evidence="1 2" key="1">
    <citation type="journal article" date="2014" name="Nature">
        <title>An environmental bacterial taxon with a large and distinct metabolic repertoire.</title>
        <authorList>
            <person name="Wilson M.C."/>
            <person name="Mori T."/>
            <person name="Ruckert C."/>
            <person name="Uria A.R."/>
            <person name="Helf M.J."/>
            <person name="Takada K."/>
            <person name="Gernert C."/>
            <person name="Steffens U.A."/>
            <person name="Heycke N."/>
            <person name="Schmitt S."/>
            <person name="Rinke C."/>
            <person name="Helfrich E.J."/>
            <person name="Brachmann A.O."/>
            <person name="Gurgui C."/>
            <person name="Wakimoto T."/>
            <person name="Kracht M."/>
            <person name="Crusemann M."/>
            <person name="Hentschel U."/>
            <person name="Abe I."/>
            <person name="Matsunaga S."/>
            <person name="Kalinowski J."/>
            <person name="Takeyama H."/>
            <person name="Piel J."/>
        </authorList>
    </citation>
    <scope>NUCLEOTIDE SEQUENCE [LARGE SCALE GENOMIC DNA]</scope>
    <source>
        <strain evidence="2">TSY1</strain>
    </source>
</reference>
<sequence length="388" mass="44833">MMTPQPEIDLLLTCAYNHSQAGLADALYRRLSPDLNWAEVLRLARQHAVLPLLYHQLKTVDSPAIPQAVRNELQRRFRANLRHNLSMTAELLKLLQMFESQGIAAIPYKGPVLAAALYGDVALRQFGDLDILVQRQDVLKVKNLLISQGYQPEFTLTPAQESAYLRSSCEYNFKHETKRIHLEIHWRIVRPYFGFSLNTDRLWDRLEWVQLGGYHIQSLRPEELLLILCVHGSKHQWERIGWIRDVVQLVHCRRDLKWEPLIEQSTRLGATRMLRLGLFLAHDLLGATFPPVMSTWIQTDDTVKDLAAQVGEQLYQATPRSPDLGYHAFSLKMRERWWDRIAYSCRLPGALTVEDLTFVSLPASLSGLYYCLRPVRLLGKYTERLLQG</sequence>
<dbReference type="EMBL" id="AZHW01000403">
    <property type="protein sequence ID" value="ETW99784.1"/>
    <property type="molecule type" value="Genomic_DNA"/>
</dbReference>
<name>W4LPM2_ENTF1</name>
<dbReference type="Gene3D" id="3.30.460.40">
    <property type="match status" value="1"/>
</dbReference>
<dbReference type="AlphaFoldDB" id="W4LPM2"/>
<proteinExistence type="predicted"/>
<keyword evidence="2" id="KW-1185">Reference proteome</keyword>
<comment type="caution">
    <text evidence="1">The sequence shown here is derived from an EMBL/GenBank/DDBJ whole genome shotgun (WGS) entry which is preliminary data.</text>
</comment>
<protein>
    <recommendedName>
        <fullName evidence="3">Nucleotidyltransferase family protein</fullName>
    </recommendedName>
</protein>
<evidence type="ECO:0000313" key="2">
    <source>
        <dbReference type="Proteomes" id="UP000019141"/>
    </source>
</evidence>
<evidence type="ECO:0008006" key="3">
    <source>
        <dbReference type="Google" id="ProtNLM"/>
    </source>
</evidence>
<dbReference type="Proteomes" id="UP000019141">
    <property type="component" value="Unassembled WGS sequence"/>
</dbReference>
<gene>
    <name evidence="1" type="ORF">ETSY1_13710</name>
</gene>
<accession>W4LPM2</accession>
<dbReference type="InterPro" id="IPR039498">
    <property type="entry name" value="NTP_transf_5"/>
</dbReference>
<dbReference type="HOGENOM" id="CLU_036186_0_0_7"/>
<dbReference type="PATRIC" id="fig|1429438.4.peg.2737"/>
<dbReference type="Pfam" id="PF14907">
    <property type="entry name" value="NTP_transf_5"/>
    <property type="match status" value="1"/>
</dbReference>
<organism evidence="1 2">
    <name type="scientific">Entotheonella factor</name>
    <dbReference type="NCBI Taxonomy" id="1429438"/>
    <lineage>
        <taxon>Bacteria</taxon>
        <taxon>Pseudomonadati</taxon>
        <taxon>Nitrospinota/Tectimicrobiota group</taxon>
        <taxon>Candidatus Tectimicrobiota</taxon>
        <taxon>Candidatus Entotheonellia</taxon>
        <taxon>Candidatus Entotheonellales</taxon>
        <taxon>Candidatus Entotheonellaceae</taxon>
        <taxon>Candidatus Entotheonella</taxon>
    </lineage>
</organism>
<evidence type="ECO:0000313" key="1">
    <source>
        <dbReference type="EMBL" id="ETW99784.1"/>
    </source>
</evidence>